<gene>
    <name evidence="2" type="ORF">B0I10_101216</name>
</gene>
<evidence type="ECO:0000313" key="2">
    <source>
        <dbReference type="EMBL" id="RAR51043.1"/>
    </source>
</evidence>
<keyword evidence="1" id="KW-1133">Transmembrane helix</keyword>
<proteinExistence type="predicted"/>
<accession>A0A328WXU6</accession>
<keyword evidence="1" id="KW-0812">Transmembrane</keyword>
<dbReference type="Proteomes" id="UP000249518">
    <property type="component" value="Unassembled WGS sequence"/>
</dbReference>
<comment type="caution">
    <text evidence="2">The sequence shown here is derived from an EMBL/GenBank/DDBJ whole genome shotgun (WGS) entry which is preliminary data.</text>
</comment>
<keyword evidence="1" id="KW-0472">Membrane</keyword>
<reference evidence="2 3" key="1">
    <citation type="submission" date="2018-06" db="EMBL/GenBank/DDBJ databases">
        <title>Genomic Encyclopedia of Type Strains, Phase III (KMG-III): the genomes of soil and plant-associated and newly described type strains.</title>
        <authorList>
            <person name="Whitman W."/>
        </authorList>
    </citation>
    <scope>NUCLEOTIDE SEQUENCE [LARGE SCALE GENOMIC DNA]</scope>
    <source>
        <strain evidence="2 3">CGMCC 1.12504</strain>
    </source>
</reference>
<protein>
    <submittedName>
        <fullName evidence="2">Uncharacterized protein</fullName>
    </submittedName>
</protein>
<dbReference type="EMBL" id="QLSV01000001">
    <property type="protein sequence ID" value="RAR51043.1"/>
    <property type="molecule type" value="Genomic_DNA"/>
</dbReference>
<dbReference type="AlphaFoldDB" id="A0A328WXU6"/>
<keyword evidence="3" id="KW-1185">Reference proteome</keyword>
<evidence type="ECO:0000313" key="3">
    <source>
        <dbReference type="Proteomes" id="UP000249518"/>
    </source>
</evidence>
<organism evidence="2 3">
    <name type="scientific">Flavobacterium lacus</name>
    <dbReference type="NCBI Taxonomy" id="1353778"/>
    <lineage>
        <taxon>Bacteria</taxon>
        <taxon>Pseudomonadati</taxon>
        <taxon>Bacteroidota</taxon>
        <taxon>Flavobacteriia</taxon>
        <taxon>Flavobacteriales</taxon>
        <taxon>Flavobacteriaceae</taxon>
        <taxon>Flavobacterium</taxon>
    </lineage>
</organism>
<sequence length="48" mass="5787">MDKNSEYIAETIIDKYYVLHTIWAFINIALLVILIYFIVKLYSKVLKY</sequence>
<evidence type="ECO:0000256" key="1">
    <source>
        <dbReference type="SAM" id="Phobius"/>
    </source>
</evidence>
<name>A0A328WXU6_9FLAO</name>
<feature type="transmembrane region" description="Helical" evidence="1">
    <location>
        <begin position="20"/>
        <end position="39"/>
    </location>
</feature>